<reference evidence="1 2" key="1">
    <citation type="submission" date="2019-05" db="EMBL/GenBank/DDBJ databases">
        <authorList>
            <person name="Qu J.-H."/>
        </authorList>
    </citation>
    <scope>NUCLEOTIDE SEQUENCE [LARGE SCALE GENOMIC DNA]</scope>
    <source>
        <strain evidence="1 2">NS28</strain>
    </source>
</reference>
<dbReference type="PROSITE" id="PS51257">
    <property type="entry name" value="PROKAR_LIPOPROTEIN"/>
    <property type="match status" value="1"/>
</dbReference>
<dbReference type="Proteomes" id="UP000323994">
    <property type="component" value="Unassembled WGS sequence"/>
</dbReference>
<dbReference type="RefSeq" id="WP_139011616.1">
    <property type="nucleotide sequence ID" value="NZ_VBSN01000027.1"/>
</dbReference>
<dbReference type="EMBL" id="VBSN01000027">
    <property type="protein sequence ID" value="KAA6440624.1"/>
    <property type="molecule type" value="Genomic_DNA"/>
</dbReference>
<protein>
    <recommendedName>
        <fullName evidence="3">Lipocalin-like domain-containing protein</fullName>
    </recommendedName>
</protein>
<sequence length="134" mass="14855">MKKIFLFLFLTTFFFSCKDDKDKDPAPELSAQVAGTYKVSKLTVDGDSYPLDQVEIIVQLDKSTPETVTGEMRLKIDGEAEPDSDLGTLNLKNVGSMGVDVYEGTTKVGNIKSDVLTLFVEFEGQNFEMVANKR</sequence>
<gene>
    <name evidence="1" type="ORF">FEM33_08575</name>
</gene>
<name>A0A5M8R0V9_9BACT</name>
<organism evidence="1 2">
    <name type="scientific">Dyadobacter flavalbus</name>
    <dbReference type="NCBI Taxonomy" id="2579942"/>
    <lineage>
        <taxon>Bacteria</taxon>
        <taxon>Pseudomonadati</taxon>
        <taxon>Bacteroidota</taxon>
        <taxon>Cytophagia</taxon>
        <taxon>Cytophagales</taxon>
        <taxon>Spirosomataceae</taxon>
        <taxon>Dyadobacter</taxon>
    </lineage>
</organism>
<evidence type="ECO:0008006" key="3">
    <source>
        <dbReference type="Google" id="ProtNLM"/>
    </source>
</evidence>
<evidence type="ECO:0000313" key="2">
    <source>
        <dbReference type="Proteomes" id="UP000323994"/>
    </source>
</evidence>
<proteinExistence type="predicted"/>
<accession>A0A5M8R0V9</accession>
<evidence type="ECO:0000313" key="1">
    <source>
        <dbReference type="EMBL" id="KAA6440624.1"/>
    </source>
</evidence>
<comment type="caution">
    <text evidence="1">The sequence shown here is derived from an EMBL/GenBank/DDBJ whole genome shotgun (WGS) entry which is preliminary data.</text>
</comment>
<keyword evidence="2" id="KW-1185">Reference proteome</keyword>
<dbReference type="OrthoDB" id="957913at2"/>
<dbReference type="AlphaFoldDB" id="A0A5M8R0V9"/>